<sequence>MITYKINLPELGPTWDLSLILCNWIITVTKWKEIKKEKKKTREEDQKRRRGRIRS</sequence>
<dbReference type="AlphaFoldDB" id="A0A2I0AVY8"/>
<dbReference type="EMBL" id="KZ451944">
    <property type="protein sequence ID" value="PKA59710.1"/>
    <property type="molecule type" value="Genomic_DNA"/>
</dbReference>
<keyword evidence="2" id="KW-1185">Reference proteome</keyword>
<protein>
    <submittedName>
        <fullName evidence="1">Uncharacterized protein</fullName>
    </submittedName>
</protein>
<dbReference type="Proteomes" id="UP000236161">
    <property type="component" value="Unassembled WGS sequence"/>
</dbReference>
<name>A0A2I0AVY8_9ASPA</name>
<evidence type="ECO:0000313" key="1">
    <source>
        <dbReference type="EMBL" id="PKA59710.1"/>
    </source>
</evidence>
<proteinExistence type="predicted"/>
<reference evidence="1 2" key="1">
    <citation type="journal article" date="2017" name="Nature">
        <title>The Apostasia genome and the evolution of orchids.</title>
        <authorList>
            <person name="Zhang G.Q."/>
            <person name="Liu K.W."/>
            <person name="Li Z."/>
            <person name="Lohaus R."/>
            <person name="Hsiao Y.Y."/>
            <person name="Niu S.C."/>
            <person name="Wang J.Y."/>
            <person name="Lin Y.C."/>
            <person name="Xu Q."/>
            <person name="Chen L.J."/>
            <person name="Yoshida K."/>
            <person name="Fujiwara S."/>
            <person name="Wang Z.W."/>
            <person name="Zhang Y.Q."/>
            <person name="Mitsuda N."/>
            <person name="Wang M."/>
            <person name="Liu G.H."/>
            <person name="Pecoraro L."/>
            <person name="Huang H.X."/>
            <person name="Xiao X.J."/>
            <person name="Lin M."/>
            <person name="Wu X.Y."/>
            <person name="Wu W.L."/>
            <person name="Chen Y.Y."/>
            <person name="Chang S.B."/>
            <person name="Sakamoto S."/>
            <person name="Ohme-Takagi M."/>
            <person name="Yagi M."/>
            <person name="Zeng S.J."/>
            <person name="Shen C.Y."/>
            <person name="Yeh C.M."/>
            <person name="Luo Y.B."/>
            <person name="Tsai W.C."/>
            <person name="Van de Peer Y."/>
            <person name="Liu Z.J."/>
        </authorList>
    </citation>
    <scope>NUCLEOTIDE SEQUENCE [LARGE SCALE GENOMIC DNA]</scope>
    <source>
        <strain evidence="2">cv. Shenzhen</strain>
        <tissue evidence="1">Stem</tissue>
    </source>
</reference>
<organism evidence="1 2">
    <name type="scientific">Apostasia shenzhenica</name>
    <dbReference type="NCBI Taxonomy" id="1088818"/>
    <lineage>
        <taxon>Eukaryota</taxon>
        <taxon>Viridiplantae</taxon>
        <taxon>Streptophyta</taxon>
        <taxon>Embryophyta</taxon>
        <taxon>Tracheophyta</taxon>
        <taxon>Spermatophyta</taxon>
        <taxon>Magnoliopsida</taxon>
        <taxon>Liliopsida</taxon>
        <taxon>Asparagales</taxon>
        <taxon>Orchidaceae</taxon>
        <taxon>Apostasioideae</taxon>
        <taxon>Apostasia</taxon>
    </lineage>
</organism>
<evidence type="ECO:0000313" key="2">
    <source>
        <dbReference type="Proteomes" id="UP000236161"/>
    </source>
</evidence>
<gene>
    <name evidence="1" type="ORF">AXF42_Ash011834</name>
</gene>
<accession>A0A2I0AVY8</accession>